<feature type="transmembrane region" description="Helical" evidence="1">
    <location>
        <begin position="271"/>
        <end position="289"/>
    </location>
</feature>
<keyword evidence="1" id="KW-1133">Transmembrane helix</keyword>
<feature type="transmembrane region" description="Helical" evidence="1">
    <location>
        <begin position="14"/>
        <end position="40"/>
    </location>
</feature>
<evidence type="ECO:0000256" key="1">
    <source>
        <dbReference type="SAM" id="Phobius"/>
    </source>
</evidence>
<dbReference type="Pfam" id="PF07690">
    <property type="entry name" value="MFS_1"/>
    <property type="match status" value="1"/>
</dbReference>
<gene>
    <name evidence="2" type="ORF">g.4233</name>
</gene>
<feature type="transmembrane region" description="Helical" evidence="1">
    <location>
        <begin position="295"/>
        <end position="315"/>
    </location>
</feature>
<feature type="transmembrane region" description="Helical" evidence="1">
    <location>
        <begin position="360"/>
        <end position="381"/>
    </location>
</feature>
<proteinExistence type="predicted"/>
<sequence length="402" mass="45109">MFVGLLVTSFANKFVLFFVFYGLINSLGIGWSMASFHLALSTYFVKRRGMAMGIAMTITGLGPVFMPLVISYLMGLFGARGTALLLSGLVLHCVLCGQLLQPVKWHRKRIVINEANGSEKQPDEEKAMLNANSDVDARRSKHISADVEAELNGEKKDIEMINLAAPEEQEEHFLQGSEKAEKADVNERWYKKVVRVFDLDLLRDPAFLSMCVGMAVALASDMNFSLMLPLILGDYQFDTNTTAIIQSIVGAADILSRFLTPFIINKTNLSARFAYLLALFGIIISRFWLTLTYDLTWVMVVVAFFGACKGVRAVFMPLVIPNYVPLDKLPSAQGLQNIMHGLFLMMLGPLIGYLRDRTGNYILCIHVMNSLTALTIILWALEFVYMRRQKKNTFEDQADVER</sequence>
<dbReference type="PANTHER" id="PTHR11360">
    <property type="entry name" value="MONOCARBOXYLATE TRANSPORTER"/>
    <property type="match status" value="1"/>
</dbReference>
<feature type="transmembrane region" description="Helical" evidence="1">
    <location>
        <begin position="335"/>
        <end position="354"/>
    </location>
</feature>
<dbReference type="SUPFAM" id="SSF103473">
    <property type="entry name" value="MFS general substrate transporter"/>
    <property type="match status" value="1"/>
</dbReference>
<protein>
    <recommendedName>
        <fullName evidence="3">Major facilitator superfamily (MFS) profile domain-containing protein</fullName>
    </recommendedName>
</protein>
<feature type="transmembrane region" description="Helical" evidence="1">
    <location>
        <begin position="52"/>
        <end position="75"/>
    </location>
</feature>
<name>A0A1B6GLB3_9HEMI</name>
<dbReference type="PANTHER" id="PTHR11360:SF237">
    <property type="entry name" value="MONOCARBOXYLATE TRANSPORTER 12-B-LIKE PROTEIN"/>
    <property type="match status" value="1"/>
</dbReference>
<organism evidence="2">
    <name type="scientific">Cuerna arida</name>
    <dbReference type="NCBI Taxonomy" id="1464854"/>
    <lineage>
        <taxon>Eukaryota</taxon>
        <taxon>Metazoa</taxon>
        <taxon>Ecdysozoa</taxon>
        <taxon>Arthropoda</taxon>
        <taxon>Hexapoda</taxon>
        <taxon>Insecta</taxon>
        <taxon>Pterygota</taxon>
        <taxon>Neoptera</taxon>
        <taxon>Paraneoptera</taxon>
        <taxon>Hemiptera</taxon>
        <taxon>Auchenorrhyncha</taxon>
        <taxon>Membracoidea</taxon>
        <taxon>Cicadellidae</taxon>
        <taxon>Cicadellinae</taxon>
        <taxon>Proconiini</taxon>
        <taxon>Cuerna</taxon>
    </lineage>
</organism>
<dbReference type="Gene3D" id="1.20.1250.20">
    <property type="entry name" value="MFS general substrate transporter like domains"/>
    <property type="match status" value="1"/>
</dbReference>
<dbReference type="InterPro" id="IPR011701">
    <property type="entry name" value="MFS"/>
</dbReference>
<reference evidence="2" key="1">
    <citation type="submission" date="2015-11" db="EMBL/GenBank/DDBJ databases">
        <title>De novo transcriptome assembly of four potential Pierce s Disease insect vectors from Arizona vineyards.</title>
        <authorList>
            <person name="Tassone E.E."/>
        </authorList>
    </citation>
    <scope>NUCLEOTIDE SEQUENCE</scope>
</reference>
<dbReference type="GO" id="GO:0008028">
    <property type="term" value="F:monocarboxylic acid transmembrane transporter activity"/>
    <property type="evidence" value="ECO:0007669"/>
    <property type="project" value="TreeGrafter"/>
</dbReference>
<dbReference type="InterPro" id="IPR036259">
    <property type="entry name" value="MFS_trans_sf"/>
</dbReference>
<feature type="transmembrane region" description="Helical" evidence="1">
    <location>
        <begin position="81"/>
        <end position="100"/>
    </location>
</feature>
<accession>A0A1B6GLB3</accession>
<evidence type="ECO:0008006" key="3">
    <source>
        <dbReference type="Google" id="ProtNLM"/>
    </source>
</evidence>
<keyword evidence="1" id="KW-0472">Membrane</keyword>
<keyword evidence="1" id="KW-0812">Transmembrane</keyword>
<dbReference type="EMBL" id="GECZ01006544">
    <property type="protein sequence ID" value="JAS63225.1"/>
    <property type="molecule type" value="Transcribed_RNA"/>
</dbReference>
<feature type="transmembrane region" description="Helical" evidence="1">
    <location>
        <begin position="207"/>
        <end position="232"/>
    </location>
</feature>
<evidence type="ECO:0000313" key="2">
    <source>
        <dbReference type="EMBL" id="JAS63225.1"/>
    </source>
</evidence>
<dbReference type="InterPro" id="IPR050327">
    <property type="entry name" value="Proton-linked_MCT"/>
</dbReference>
<dbReference type="AlphaFoldDB" id="A0A1B6GLB3"/>